<reference evidence="2 3" key="1">
    <citation type="submission" date="2019-08" db="EMBL/GenBank/DDBJ databases">
        <title>Archangium and Cystobacter genomes.</title>
        <authorList>
            <person name="Chen I.-C.K."/>
            <person name="Wielgoss S."/>
        </authorList>
    </citation>
    <scope>NUCLEOTIDE SEQUENCE [LARGE SCALE GENOMIC DNA]</scope>
    <source>
        <strain evidence="2 3">Cbm 6</strain>
    </source>
</reference>
<evidence type="ECO:0000313" key="2">
    <source>
        <dbReference type="EMBL" id="WNG45770.1"/>
    </source>
</evidence>
<dbReference type="InterPro" id="IPR006311">
    <property type="entry name" value="TAT_signal"/>
</dbReference>
<evidence type="ECO:0000313" key="3">
    <source>
        <dbReference type="Proteomes" id="UP001611383"/>
    </source>
</evidence>
<keyword evidence="3" id="KW-1185">Reference proteome</keyword>
<evidence type="ECO:0000259" key="1">
    <source>
        <dbReference type="Pfam" id="PF00144"/>
    </source>
</evidence>
<feature type="domain" description="Beta-lactamase-related" evidence="1">
    <location>
        <begin position="55"/>
        <end position="377"/>
    </location>
</feature>
<dbReference type="Pfam" id="PF00144">
    <property type="entry name" value="Beta-lactamase"/>
    <property type="match status" value="1"/>
</dbReference>
<dbReference type="Gene3D" id="3.40.710.10">
    <property type="entry name" value="DD-peptidase/beta-lactamase superfamily"/>
    <property type="match status" value="1"/>
</dbReference>
<dbReference type="InterPro" id="IPR050491">
    <property type="entry name" value="AmpC-like"/>
</dbReference>
<name>A0ABY9WQ49_9BACT</name>
<dbReference type="Proteomes" id="UP001611383">
    <property type="component" value="Chromosome"/>
</dbReference>
<dbReference type="PANTHER" id="PTHR46825:SF9">
    <property type="entry name" value="BETA-LACTAMASE-RELATED DOMAIN-CONTAINING PROTEIN"/>
    <property type="match status" value="1"/>
</dbReference>
<dbReference type="InterPro" id="IPR012338">
    <property type="entry name" value="Beta-lactam/transpept-like"/>
</dbReference>
<dbReference type="EMBL" id="CP043494">
    <property type="protein sequence ID" value="WNG45770.1"/>
    <property type="molecule type" value="Genomic_DNA"/>
</dbReference>
<dbReference type="InterPro" id="IPR001466">
    <property type="entry name" value="Beta-lactam-related"/>
</dbReference>
<dbReference type="PROSITE" id="PS51318">
    <property type="entry name" value="TAT"/>
    <property type="match status" value="1"/>
</dbReference>
<gene>
    <name evidence="2" type="ORF">F0U60_17870</name>
</gene>
<dbReference type="PANTHER" id="PTHR46825">
    <property type="entry name" value="D-ALANYL-D-ALANINE-CARBOXYPEPTIDASE/ENDOPEPTIDASE AMPH"/>
    <property type="match status" value="1"/>
</dbReference>
<sequence length="635" mass="68833">MNRKHPFSRRQALYFCTALLGLGVLGSACDDRGGTPPAPPKVDYTALKAELGPLINNVMAQANVAGMSIALVDGQDVVWSQGFGFANVAEQTPATPQTVYEAGSIAKVFTGAAIMQLVEQERIALDQPIEQLIPGFSIQSRFSNAGPVTPRNLLTHHAGIPEQQLVGAYAQTPLTLAERVAYLREDSLANPPDKLWAYSNGGFAVLGRAIETVSGMEFTAYMNQYILGPLEMTDSSFRLDAQVASKMAMGYGALPASDYPVNLLESYAPAGALRSSVEDLSKFIRMLLADGRFGGGSVLRPASLQEMWRQQNVGRPLDLDNRIGLPWYLYDLPLKNGQTVRMVEHDGATQYFRSYLSLLPEHGLGVVVLSNSENADGLVGEIAHYALARAFELKSGQELAPFPEEPAVQPVQRSEEELRALEGVYATQVGPMVVGLENGMLNVTVQGMRLALEPHEQGYFKAALGDSNMWLYFEEIEGHLVLAGHFGLFGRQLQGERISLSPLPESWHGRLGRYVLPQGSPREVIEQAELSTEGDLLVLRLFSPMYESGSAVSLLKPEGDGLAVVLGLGRGLGEVVRFEQVDGTTHLIARGIRLQLQPEGPTATSALAGREAARSRLSRVWGPRRGPALPAWGGF</sequence>
<proteinExistence type="predicted"/>
<organism evidence="2 3">
    <name type="scientific">Archangium minus</name>
    <dbReference type="NCBI Taxonomy" id="83450"/>
    <lineage>
        <taxon>Bacteria</taxon>
        <taxon>Pseudomonadati</taxon>
        <taxon>Myxococcota</taxon>
        <taxon>Myxococcia</taxon>
        <taxon>Myxococcales</taxon>
        <taxon>Cystobacterineae</taxon>
        <taxon>Archangiaceae</taxon>
        <taxon>Archangium</taxon>
    </lineage>
</organism>
<dbReference type="RefSeq" id="WP_395821263.1">
    <property type="nucleotide sequence ID" value="NZ_CP043494.1"/>
</dbReference>
<dbReference type="PROSITE" id="PS51257">
    <property type="entry name" value="PROKAR_LIPOPROTEIN"/>
    <property type="match status" value="1"/>
</dbReference>
<dbReference type="SUPFAM" id="SSF56601">
    <property type="entry name" value="beta-lactamase/transpeptidase-like"/>
    <property type="match status" value="1"/>
</dbReference>
<accession>A0ABY9WQ49</accession>
<protein>
    <submittedName>
        <fullName evidence="2">Beta-lactamase family protein</fullName>
    </submittedName>
</protein>